<organism evidence="2 3">
    <name type="scientific">Cristinia sonorae</name>
    <dbReference type="NCBI Taxonomy" id="1940300"/>
    <lineage>
        <taxon>Eukaryota</taxon>
        <taxon>Fungi</taxon>
        <taxon>Dikarya</taxon>
        <taxon>Basidiomycota</taxon>
        <taxon>Agaricomycotina</taxon>
        <taxon>Agaricomycetes</taxon>
        <taxon>Agaricomycetidae</taxon>
        <taxon>Agaricales</taxon>
        <taxon>Pleurotineae</taxon>
        <taxon>Stephanosporaceae</taxon>
        <taxon>Cristinia</taxon>
    </lineage>
</organism>
<evidence type="ECO:0000313" key="3">
    <source>
        <dbReference type="Proteomes" id="UP000813824"/>
    </source>
</evidence>
<dbReference type="Pfam" id="PF00856">
    <property type="entry name" value="SET"/>
    <property type="match status" value="1"/>
</dbReference>
<dbReference type="SUPFAM" id="SSF82199">
    <property type="entry name" value="SET domain"/>
    <property type="match status" value="1"/>
</dbReference>
<feature type="domain" description="SET" evidence="1">
    <location>
        <begin position="123"/>
        <end position="294"/>
    </location>
</feature>
<dbReference type="SMART" id="SM00317">
    <property type="entry name" value="SET"/>
    <property type="match status" value="1"/>
</dbReference>
<dbReference type="InterPro" id="IPR046341">
    <property type="entry name" value="SET_dom_sf"/>
</dbReference>
<reference evidence="2" key="1">
    <citation type="journal article" date="2021" name="New Phytol.">
        <title>Evolutionary innovations through gain and loss of genes in the ectomycorrhizal Boletales.</title>
        <authorList>
            <person name="Wu G."/>
            <person name="Miyauchi S."/>
            <person name="Morin E."/>
            <person name="Kuo A."/>
            <person name="Drula E."/>
            <person name="Varga T."/>
            <person name="Kohler A."/>
            <person name="Feng B."/>
            <person name="Cao Y."/>
            <person name="Lipzen A."/>
            <person name="Daum C."/>
            <person name="Hundley H."/>
            <person name="Pangilinan J."/>
            <person name="Johnson J."/>
            <person name="Barry K."/>
            <person name="LaButti K."/>
            <person name="Ng V."/>
            <person name="Ahrendt S."/>
            <person name="Min B."/>
            <person name="Choi I.G."/>
            <person name="Park H."/>
            <person name="Plett J.M."/>
            <person name="Magnuson J."/>
            <person name="Spatafora J.W."/>
            <person name="Nagy L.G."/>
            <person name="Henrissat B."/>
            <person name="Grigoriev I.V."/>
            <person name="Yang Z.L."/>
            <person name="Xu J."/>
            <person name="Martin F.M."/>
        </authorList>
    </citation>
    <scope>NUCLEOTIDE SEQUENCE</scope>
    <source>
        <strain evidence="2">KKN 215</strain>
    </source>
</reference>
<dbReference type="EMBL" id="JAEVFJ010000023">
    <property type="protein sequence ID" value="KAH8096639.1"/>
    <property type="molecule type" value="Genomic_DNA"/>
</dbReference>
<dbReference type="OrthoDB" id="5945798at2759"/>
<dbReference type="PROSITE" id="PS50280">
    <property type="entry name" value="SET"/>
    <property type="match status" value="1"/>
</dbReference>
<name>A0A8K0XN84_9AGAR</name>
<evidence type="ECO:0000259" key="1">
    <source>
        <dbReference type="PROSITE" id="PS50280"/>
    </source>
</evidence>
<dbReference type="InterPro" id="IPR053185">
    <property type="entry name" value="SET_domain_protein"/>
</dbReference>
<comment type="caution">
    <text evidence="2">The sequence shown here is derived from an EMBL/GenBank/DDBJ whole genome shotgun (WGS) entry which is preliminary data.</text>
</comment>
<sequence>MISSEGSNAELRLRIYAEPGEEFNSKNLKVKTEVVMKNPHVKVEKMGLPVGVKPWEPTLDALRNDSRPFTDTKDLTLHLYTLPFPKGEQGDGGGGLTECLISDVLKHKILSVPGYGARVPKPAGTTYRVSEAAGKGLGVFATRDIQMGELIMAERPLMITPVVMPSRCTSELQGLSHNDFVQVKLHDAEKIFEWVVDRMTPENREALMALTNSHSLEGGGPIIGRVKTNGFGESEIVDGPGAECQYSVLCDALSRLNHSCSPNTFRKWCGASFSMQMRAARDIKKDEEITTHYVDILHPAKGRKGQLAVYAVKCTCVVCANPEISDPIRAKCLQHLQQIERQDWQRDFDVPTSTNPKPLLGNLDMYVKSGVETTDVYGYCLFMLMKMYAARGDIPTMRVYSEKYARWQSARTGLVIPQELIDKGFGMISVAEMVLRMKGKMKGKAKKI</sequence>
<dbReference type="PANTHER" id="PTHR47332">
    <property type="entry name" value="SET DOMAIN-CONTAINING PROTEIN 5"/>
    <property type="match status" value="1"/>
</dbReference>
<dbReference type="InterPro" id="IPR001214">
    <property type="entry name" value="SET_dom"/>
</dbReference>
<dbReference type="Proteomes" id="UP000813824">
    <property type="component" value="Unassembled WGS sequence"/>
</dbReference>
<proteinExistence type="predicted"/>
<gene>
    <name evidence="2" type="ORF">BXZ70DRAFT_1066025</name>
</gene>
<protein>
    <recommendedName>
        <fullName evidence="1">SET domain-containing protein</fullName>
    </recommendedName>
</protein>
<dbReference type="AlphaFoldDB" id="A0A8K0XN84"/>
<dbReference type="PANTHER" id="PTHR47332:SF4">
    <property type="entry name" value="SET DOMAIN-CONTAINING PROTEIN 5"/>
    <property type="match status" value="1"/>
</dbReference>
<dbReference type="Gene3D" id="2.170.270.10">
    <property type="entry name" value="SET domain"/>
    <property type="match status" value="1"/>
</dbReference>
<dbReference type="CDD" id="cd20071">
    <property type="entry name" value="SET_SMYD"/>
    <property type="match status" value="1"/>
</dbReference>
<evidence type="ECO:0000313" key="2">
    <source>
        <dbReference type="EMBL" id="KAH8096639.1"/>
    </source>
</evidence>
<accession>A0A8K0XN84</accession>
<keyword evidence="3" id="KW-1185">Reference proteome</keyword>